<dbReference type="PANTHER" id="PTHR12385:SF4">
    <property type="entry name" value="PROTEIN PNS1"/>
    <property type="match status" value="1"/>
</dbReference>
<feature type="transmembrane region" description="Helical" evidence="6">
    <location>
        <begin position="534"/>
        <end position="554"/>
    </location>
</feature>
<dbReference type="AlphaFoldDB" id="A0A1J4JQW6"/>
<dbReference type="GO" id="GO:0022857">
    <property type="term" value="F:transmembrane transporter activity"/>
    <property type="evidence" value="ECO:0007669"/>
    <property type="project" value="UniProtKB-UniRule"/>
</dbReference>
<dbReference type="Proteomes" id="UP000179807">
    <property type="component" value="Unassembled WGS sequence"/>
</dbReference>
<feature type="transmembrane region" description="Helical" evidence="6">
    <location>
        <begin position="385"/>
        <end position="410"/>
    </location>
</feature>
<protein>
    <recommendedName>
        <fullName evidence="6">Choline transporter-like protein</fullName>
    </recommendedName>
</protein>
<organism evidence="8 9">
    <name type="scientific">Tritrichomonas foetus</name>
    <dbReference type="NCBI Taxonomy" id="1144522"/>
    <lineage>
        <taxon>Eukaryota</taxon>
        <taxon>Metamonada</taxon>
        <taxon>Parabasalia</taxon>
        <taxon>Tritrichomonadida</taxon>
        <taxon>Tritrichomonadidae</taxon>
        <taxon>Tritrichomonas</taxon>
    </lineage>
</organism>
<dbReference type="OrthoDB" id="44736at2759"/>
<comment type="caution">
    <text evidence="8">The sequence shown here is derived from an EMBL/GenBank/DDBJ whole genome shotgun (WGS) entry which is preliminary data.</text>
</comment>
<evidence type="ECO:0000256" key="7">
    <source>
        <dbReference type="SAM" id="MobiDB-lite"/>
    </source>
</evidence>
<keyword evidence="3 6" id="KW-0812">Transmembrane</keyword>
<feature type="transmembrane region" description="Helical" evidence="6">
    <location>
        <begin position="343"/>
        <end position="373"/>
    </location>
</feature>
<sequence length="627" mass="71498">MYPQQPYPPQGYPQGQYIQYPPYQEQNGVNQQNQYYQQPQQQINYMPVPNQTYNPPVYNPNAPENDPNLVYGNNQNYPVDQNQYANIPVSTAVAYDNNQEKGKEEGKEKKKRWKYDPRNLQIQSITIDQWESIEADETKYSKHWENVSSFEPETFAQNTKEQKTCNDMCWAICFWINFLIFVLVFAIMAFKAIKKWNKYLGIYEDVTTPDELFLLDLNFNNTEISAINLQGLIDDNETKLTAKVVYYALGFGVLIAFVLNLVHLIYVSCFPSAYIKSGFFIVIVIAVVLCIPAFLEGIWAVVAFPIILALISLITYCCIRKYIPLSACMLKQSMRIIWKTPSIYLIIIFELLLELIISLVFCLSLIFTIIAGWSYGIYVYLLFSYYWITMTFGYVTFLTISGAAAEWYFLNGTELMPTCGACSSFKRACTSSFGSAALAGMIMSILNALSEMIKKSVKSAGGCWQIFCCCVYCLIKIIECCFSMIARFGLVYCATFGVPFFEGCRRWAELETKKFVGTILNDIIISKALSIHGIVFYFGSAMLGLGLAFMLMANNTWLKIFLPVSSFACTFCLFTVMKMPISTLTDTIFVCFSECPNNLKTTAYELYEMLAQAYDKAITLSIQFKNN</sequence>
<evidence type="ECO:0000313" key="9">
    <source>
        <dbReference type="Proteomes" id="UP000179807"/>
    </source>
</evidence>
<dbReference type="VEuPathDB" id="TrichDB:TRFO_08234"/>
<dbReference type="PANTHER" id="PTHR12385">
    <property type="entry name" value="CHOLINE TRANSPORTER-LIKE (SLC FAMILY 44)"/>
    <property type="match status" value="1"/>
</dbReference>
<dbReference type="RefSeq" id="XP_068353046.1">
    <property type="nucleotide sequence ID" value="XM_068494167.1"/>
</dbReference>
<name>A0A1J4JQW6_9EUKA</name>
<feature type="transmembrane region" description="Helical" evidence="6">
    <location>
        <begin position="560"/>
        <end position="577"/>
    </location>
</feature>
<feature type="compositionally biased region" description="Low complexity" evidence="7">
    <location>
        <begin position="12"/>
        <end position="34"/>
    </location>
</feature>
<evidence type="ECO:0000256" key="4">
    <source>
        <dbReference type="ARBA" id="ARBA00022989"/>
    </source>
</evidence>
<feature type="transmembrane region" description="Helical" evidence="6">
    <location>
        <begin position="168"/>
        <end position="190"/>
    </location>
</feature>
<dbReference type="GeneID" id="94828871"/>
<keyword evidence="4 6" id="KW-1133">Transmembrane helix</keyword>
<comment type="similarity">
    <text evidence="2 6">Belongs to the CTL (choline transporter-like) family.</text>
</comment>
<feature type="region of interest" description="Disordered" evidence="7">
    <location>
        <begin position="1"/>
        <end position="34"/>
    </location>
</feature>
<keyword evidence="9" id="KW-1185">Reference proteome</keyword>
<proteinExistence type="inferred from homology"/>
<dbReference type="InterPro" id="IPR007603">
    <property type="entry name" value="Choline_transptr-like"/>
</dbReference>
<feature type="transmembrane region" description="Helical" evidence="6">
    <location>
        <begin position="301"/>
        <end position="323"/>
    </location>
</feature>
<accession>A0A1J4JQW6</accession>
<evidence type="ECO:0000313" key="8">
    <source>
        <dbReference type="EMBL" id="OHS99909.1"/>
    </source>
</evidence>
<dbReference type="Pfam" id="PF04515">
    <property type="entry name" value="Choline_transpo"/>
    <property type="match status" value="1"/>
</dbReference>
<gene>
    <name evidence="8" type="ORF">TRFO_08234</name>
</gene>
<evidence type="ECO:0000256" key="6">
    <source>
        <dbReference type="RuleBase" id="RU368066"/>
    </source>
</evidence>
<evidence type="ECO:0000256" key="1">
    <source>
        <dbReference type="ARBA" id="ARBA00004141"/>
    </source>
</evidence>
<reference evidence="8" key="1">
    <citation type="submission" date="2016-10" db="EMBL/GenBank/DDBJ databases">
        <authorList>
            <person name="Benchimol M."/>
            <person name="Almeida L.G."/>
            <person name="Vasconcelos A.T."/>
            <person name="Perreira-Neves A."/>
            <person name="Rosa I.A."/>
            <person name="Tasca T."/>
            <person name="Bogo M.R."/>
            <person name="de Souza W."/>
        </authorList>
    </citation>
    <scope>NUCLEOTIDE SEQUENCE [LARGE SCALE GENOMIC DNA]</scope>
    <source>
        <strain evidence="8">K</strain>
    </source>
</reference>
<evidence type="ECO:0000256" key="2">
    <source>
        <dbReference type="ARBA" id="ARBA00007168"/>
    </source>
</evidence>
<keyword evidence="5 6" id="KW-0472">Membrane</keyword>
<feature type="transmembrane region" description="Helical" evidence="6">
    <location>
        <begin position="244"/>
        <end position="266"/>
    </location>
</feature>
<comment type="subcellular location">
    <subcellularLocation>
        <location evidence="6">Cell membrane</location>
        <topology evidence="6">Multi-pass membrane protein</topology>
    </subcellularLocation>
    <subcellularLocation>
        <location evidence="1">Membrane</location>
        <topology evidence="1">Multi-pass membrane protein</topology>
    </subcellularLocation>
</comment>
<comment type="function">
    <text evidence="6">Choline transporter.</text>
</comment>
<evidence type="ECO:0000256" key="5">
    <source>
        <dbReference type="ARBA" id="ARBA00023136"/>
    </source>
</evidence>
<feature type="transmembrane region" description="Helical" evidence="6">
    <location>
        <begin position="431"/>
        <end position="453"/>
    </location>
</feature>
<evidence type="ECO:0000256" key="3">
    <source>
        <dbReference type="ARBA" id="ARBA00022692"/>
    </source>
</evidence>
<feature type="transmembrane region" description="Helical" evidence="6">
    <location>
        <begin position="278"/>
        <end position="295"/>
    </location>
</feature>
<feature type="compositionally biased region" description="Pro residues" evidence="7">
    <location>
        <begin position="1"/>
        <end position="11"/>
    </location>
</feature>
<feature type="transmembrane region" description="Helical" evidence="6">
    <location>
        <begin position="459"/>
        <end position="478"/>
    </location>
</feature>
<dbReference type="EMBL" id="MLAK01000982">
    <property type="protein sequence ID" value="OHS99909.1"/>
    <property type="molecule type" value="Genomic_DNA"/>
</dbReference>
<dbReference type="GO" id="GO:0005886">
    <property type="term" value="C:plasma membrane"/>
    <property type="evidence" value="ECO:0007669"/>
    <property type="project" value="UniProtKB-SubCell"/>
</dbReference>